<sequence length="179" mass="19901">MSDVGALDSGATFSISRRRVSGRDALRVNGDWLATRLIMLEAALRCRMSDQQGALRCLKRLSDCPFEDLSRFICPELSLPNVPEKSISYRTADKEENLGRLSVTSSQRWGSSPGHKIALTRTQRAVLRHVASGAANTEIARRMDVSVNTVKWHLKQVFQRLEVSNRCAAVFAARLCGLL</sequence>
<protein>
    <submittedName>
        <fullName evidence="3">LuxR C-terminal-related transcriptional regulator</fullName>
    </submittedName>
</protein>
<dbReference type="PRINTS" id="PR00038">
    <property type="entry name" value="HTHLUXR"/>
</dbReference>
<organism evidence="3 4">
    <name type="scientific">Spectribacter hydrogenoxidans</name>
    <dbReference type="NCBI Taxonomy" id="3075608"/>
    <lineage>
        <taxon>Bacteria</taxon>
        <taxon>Pseudomonadati</taxon>
        <taxon>Pseudomonadota</taxon>
        <taxon>Gammaproteobacteria</taxon>
        <taxon>Salinisphaerales</taxon>
        <taxon>Salinisphaeraceae</taxon>
        <taxon>Spectribacter</taxon>
    </lineage>
</organism>
<evidence type="ECO:0000256" key="1">
    <source>
        <dbReference type="ARBA" id="ARBA00023125"/>
    </source>
</evidence>
<proteinExistence type="predicted"/>
<evidence type="ECO:0000313" key="3">
    <source>
        <dbReference type="EMBL" id="MDT0636337.1"/>
    </source>
</evidence>
<dbReference type="PANTHER" id="PTHR43214">
    <property type="entry name" value="TWO-COMPONENT RESPONSE REGULATOR"/>
    <property type="match status" value="1"/>
</dbReference>
<accession>A0ABU3C495</accession>
<name>A0ABU3C495_9GAMM</name>
<dbReference type="PROSITE" id="PS50043">
    <property type="entry name" value="HTH_LUXR_2"/>
    <property type="match status" value="1"/>
</dbReference>
<dbReference type="Gene3D" id="1.10.10.10">
    <property type="entry name" value="Winged helix-like DNA-binding domain superfamily/Winged helix DNA-binding domain"/>
    <property type="match status" value="1"/>
</dbReference>
<dbReference type="InterPro" id="IPR039420">
    <property type="entry name" value="WalR-like"/>
</dbReference>
<dbReference type="RefSeq" id="WP_311654231.1">
    <property type="nucleotide sequence ID" value="NZ_JAVRIB010000028.1"/>
</dbReference>
<feature type="domain" description="HTH luxR-type" evidence="2">
    <location>
        <begin position="112"/>
        <end position="177"/>
    </location>
</feature>
<dbReference type="InterPro" id="IPR016032">
    <property type="entry name" value="Sig_transdc_resp-reg_C-effctor"/>
</dbReference>
<gene>
    <name evidence="3" type="ORF">RM532_15410</name>
</gene>
<dbReference type="SMART" id="SM00421">
    <property type="entry name" value="HTH_LUXR"/>
    <property type="match status" value="1"/>
</dbReference>
<dbReference type="Pfam" id="PF00196">
    <property type="entry name" value="GerE"/>
    <property type="match status" value="1"/>
</dbReference>
<dbReference type="EMBL" id="JAVRIB010000028">
    <property type="protein sequence ID" value="MDT0636337.1"/>
    <property type="molecule type" value="Genomic_DNA"/>
</dbReference>
<evidence type="ECO:0000259" key="2">
    <source>
        <dbReference type="PROSITE" id="PS50043"/>
    </source>
</evidence>
<keyword evidence="4" id="KW-1185">Reference proteome</keyword>
<keyword evidence="1" id="KW-0238">DNA-binding</keyword>
<dbReference type="SUPFAM" id="SSF46894">
    <property type="entry name" value="C-terminal effector domain of the bipartite response regulators"/>
    <property type="match status" value="1"/>
</dbReference>
<evidence type="ECO:0000313" key="4">
    <source>
        <dbReference type="Proteomes" id="UP001251857"/>
    </source>
</evidence>
<dbReference type="Proteomes" id="UP001251857">
    <property type="component" value="Unassembled WGS sequence"/>
</dbReference>
<dbReference type="CDD" id="cd06170">
    <property type="entry name" value="LuxR_C_like"/>
    <property type="match status" value="1"/>
</dbReference>
<reference evidence="3 4" key="1">
    <citation type="submission" date="2023-09" db="EMBL/GenBank/DDBJ databases">
        <authorList>
            <person name="Rey-Velasco X."/>
        </authorList>
    </citation>
    <scope>NUCLEOTIDE SEQUENCE [LARGE SCALE GENOMIC DNA]</scope>
    <source>
        <strain evidence="3 4">W335</strain>
    </source>
</reference>
<dbReference type="InterPro" id="IPR000792">
    <property type="entry name" value="Tscrpt_reg_LuxR_C"/>
</dbReference>
<dbReference type="InterPro" id="IPR036388">
    <property type="entry name" value="WH-like_DNA-bd_sf"/>
</dbReference>
<comment type="caution">
    <text evidence="3">The sequence shown here is derived from an EMBL/GenBank/DDBJ whole genome shotgun (WGS) entry which is preliminary data.</text>
</comment>